<dbReference type="SUPFAM" id="SSF111369">
    <property type="entry name" value="HlyD-like secretion proteins"/>
    <property type="match status" value="2"/>
</dbReference>
<accession>B1WRM2</accession>
<protein>
    <submittedName>
        <fullName evidence="5">DevB-like ABC transporter membrane fusion protein</fullName>
    </submittedName>
</protein>
<dbReference type="Gene3D" id="2.40.30.170">
    <property type="match status" value="1"/>
</dbReference>
<evidence type="ECO:0000256" key="2">
    <source>
        <dbReference type="ARBA" id="ARBA00023054"/>
    </source>
</evidence>
<feature type="coiled-coil region" evidence="3">
    <location>
        <begin position="113"/>
        <end position="258"/>
    </location>
</feature>
<dbReference type="PANTHER" id="PTHR32347">
    <property type="entry name" value="EFFLUX SYSTEM COMPONENT YKNX-RELATED"/>
    <property type="match status" value="1"/>
</dbReference>
<proteinExistence type="predicted"/>
<keyword evidence="4" id="KW-0472">Membrane</keyword>
<dbReference type="EMBL" id="CP000806">
    <property type="protein sequence ID" value="ACB53463.1"/>
    <property type="molecule type" value="Genomic_DNA"/>
</dbReference>
<evidence type="ECO:0000256" key="1">
    <source>
        <dbReference type="ARBA" id="ARBA00004196"/>
    </source>
</evidence>
<evidence type="ECO:0000256" key="3">
    <source>
        <dbReference type="SAM" id="Coils"/>
    </source>
</evidence>
<dbReference type="Proteomes" id="UP000001203">
    <property type="component" value="Chromosome circular"/>
</dbReference>
<sequence>MMGQAMEFKKTLFSKKGKSWVIGVSILGIALAGGTTFYALNLSRTESQQSQVSPSIKPPKVETISALGRLEPLGEVINLAPPPTQGGAKIEQLLVKEGDKVKVGQTLAILDNIDTKKAAFKTAQEEVKVAQANLEIVKAGAKLGEIEAQEATIQQLEAELQGELSTNQATLARLEMELEGEKRQQTATIERLKAELKDAQREYQRYENLAGNGVISQSELEQRQLELDQARESLREGQERLSKTINTLQEEIAAEQSQSRKEVNSLNQQIIAAKANLNRIAEIRPVDVQKAQAELDRAMAQLEDKQTDLDLAYIKSPLDGQVLKIHTYPGEKVDDNDGVLELGKTDKMMVIAEVYESEINKVKIGQKAIVKSDNNSFSGTLEGTVQKIGLQIGKKDVLDTDPAADVDVRVVEVDILLTPESSAKVSGLTYAKVITEIQL</sequence>
<reference evidence="5 6" key="1">
    <citation type="journal article" date="2008" name="Proc. Natl. Acad. Sci. U.S.A.">
        <title>The genome of Cyanothece 51142, a unicellular diazotrophic cyanobacterium important in the marine nitrogen cycle.</title>
        <authorList>
            <person name="Welsh E.A."/>
            <person name="Liberton M."/>
            <person name="Stoeckel J."/>
            <person name="Loh T."/>
            <person name="Elvitigala T."/>
            <person name="Wang C."/>
            <person name="Wollam A."/>
            <person name="Fulton R.S."/>
            <person name="Clifton S.W."/>
            <person name="Jacobs J.M."/>
            <person name="Aurora R."/>
            <person name="Ghosh B.K."/>
            <person name="Sherman L.A."/>
            <person name="Smith R.D."/>
            <person name="Wilson R.K."/>
            <person name="Pakrasi H.B."/>
        </authorList>
    </citation>
    <scope>NUCLEOTIDE SEQUENCE [LARGE SCALE GENOMIC DNA]</scope>
    <source>
        <strain evidence="6">ATCC 51142 / BH68</strain>
    </source>
</reference>
<dbReference type="PRINTS" id="PR01490">
    <property type="entry name" value="RTXTOXIND"/>
</dbReference>
<dbReference type="Gene3D" id="2.40.50.100">
    <property type="match status" value="1"/>
</dbReference>
<dbReference type="InterPro" id="IPR050465">
    <property type="entry name" value="UPF0194_transport"/>
</dbReference>
<evidence type="ECO:0000256" key="4">
    <source>
        <dbReference type="SAM" id="Phobius"/>
    </source>
</evidence>
<dbReference type="Gene3D" id="1.10.287.470">
    <property type="entry name" value="Helix hairpin bin"/>
    <property type="match status" value="1"/>
</dbReference>
<keyword evidence="4" id="KW-1133">Transmembrane helix</keyword>
<dbReference type="eggNOG" id="COG0845">
    <property type="taxonomic scope" value="Bacteria"/>
</dbReference>
<gene>
    <name evidence="5" type="ordered locus">cce_4115</name>
</gene>
<organism evidence="5 6">
    <name type="scientific">Crocosphaera subtropica (strain ATCC 51142 / BH68)</name>
    <name type="common">Cyanothece sp. (strain ATCC 51142)</name>
    <dbReference type="NCBI Taxonomy" id="43989"/>
    <lineage>
        <taxon>Bacteria</taxon>
        <taxon>Bacillati</taxon>
        <taxon>Cyanobacteriota</taxon>
        <taxon>Cyanophyceae</taxon>
        <taxon>Oscillatoriophycideae</taxon>
        <taxon>Chroococcales</taxon>
        <taxon>Aphanothecaceae</taxon>
        <taxon>Crocosphaera</taxon>
        <taxon>Crocosphaera subtropica</taxon>
    </lineage>
</organism>
<evidence type="ECO:0000313" key="6">
    <source>
        <dbReference type="Proteomes" id="UP000001203"/>
    </source>
</evidence>
<dbReference type="STRING" id="43989.cce_4115"/>
<dbReference type="PANTHER" id="PTHR32347:SF27">
    <property type="entry name" value="RND EFFLUX PUMP MEMBRANE FUSION PROTEIN BARREL-SANDWICH DOMAIN-CONTAINING PROTEIN"/>
    <property type="match status" value="1"/>
</dbReference>
<dbReference type="GO" id="GO:0030313">
    <property type="term" value="C:cell envelope"/>
    <property type="evidence" value="ECO:0007669"/>
    <property type="project" value="UniProtKB-SubCell"/>
</dbReference>
<name>B1WRM2_CROS5</name>
<dbReference type="NCBIfam" id="TIGR02971">
    <property type="entry name" value="heterocyst_DevB"/>
    <property type="match status" value="1"/>
</dbReference>
<comment type="subcellular location">
    <subcellularLocation>
        <location evidence="1">Cell envelope</location>
    </subcellularLocation>
</comment>
<feature type="transmembrane region" description="Helical" evidence="4">
    <location>
        <begin position="20"/>
        <end position="40"/>
    </location>
</feature>
<evidence type="ECO:0000313" key="5">
    <source>
        <dbReference type="EMBL" id="ACB53463.1"/>
    </source>
</evidence>
<keyword evidence="2 3" id="KW-0175">Coiled coil</keyword>
<dbReference type="KEGG" id="cyt:cce_4115"/>
<keyword evidence="4" id="KW-0812">Transmembrane</keyword>
<dbReference type="AlphaFoldDB" id="B1WRM2"/>
<keyword evidence="6" id="KW-1185">Reference proteome</keyword>
<dbReference type="InterPro" id="IPR014315">
    <property type="entry name" value="ABC_heterocyst_DevB"/>
</dbReference>
<dbReference type="HOGENOM" id="CLU_031364_1_0_3"/>